<gene>
    <name evidence="1" type="ORF">JIN83_13035</name>
</gene>
<organism evidence="1 2">
    <name type="scientific">Oceaniferula flava</name>
    <dbReference type="NCBI Taxonomy" id="2800421"/>
    <lineage>
        <taxon>Bacteria</taxon>
        <taxon>Pseudomonadati</taxon>
        <taxon>Verrucomicrobiota</taxon>
        <taxon>Verrucomicrobiia</taxon>
        <taxon>Verrucomicrobiales</taxon>
        <taxon>Verrucomicrobiaceae</taxon>
        <taxon>Oceaniferula</taxon>
    </lineage>
</organism>
<proteinExistence type="predicted"/>
<dbReference type="Proteomes" id="UP000634206">
    <property type="component" value="Unassembled WGS sequence"/>
</dbReference>
<comment type="caution">
    <text evidence="1">The sequence shown here is derived from an EMBL/GenBank/DDBJ whole genome shotgun (WGS) entry which is preliminary data.</text>
</comment>
<keyword evidence="2" id="KW-1185">Reference proteome</keyword>
<evidence type="ECO:0000313" key="2">
    <source>
        <dbReference type="Proteomes" id="UP000634206"/>
    </source>
</evidence>
<reference evidence="1" key="1">
    <citation type="submission" date="2021-01" db="EMBL/GenBank/DDBJ databases">
        <title>Modified the classification status of verrucomicrobia.</title>
        <authorList>
            <person name="Feng X."/>
        </authorList>
    </citation>
    <scope>NUCLEOTIDE SEQUENCE</scope>
    <source>
        <strain evidence="1">5K15</strain>
    </source>
</reference>
<dbReference type="RefSeq" id="WP_309490505.1">
    <property type="nucleotide sequence ID" value="NZ_JAENIG010000009.1"/>
</dbReference>
<name>A0AAE2SGC7_9BACT</name>
<sequence>MALPLKRSEVICFYDLQYRWAKRSTDRFTEVRIELNEFPDGQMIIAQCPRIFRPDMVETIIEEGRAMGWNPEETGEDLTVRLTKRGLSKMDAQ</sequence>
<protein>
    <submittedName>
        <fullName evidence="1">Uncharacterized protein</fullName>
    </submittedName>
</protein>
<dbReference type="AlphaFoldDB" id="A0AAE2SGC7"/>
<dbReference type="EMBL" id="JAENIG010000009">
    <property type="protein sequence ID" value="MBK1855891.1"/>
    <property type="molecule type" value="Genomic_DNA"/>
</dbReference>
<accession>A0AAE2SGC7</accession>
<evidence type="ECO:0000313" key="1">
    <source>
        <dbReference type="EMBL" id="MBK1855891.1"/>
    </source>
</evidence>